<dbReference type="InterPro" id="IPR056823">
    <property type="entry name" value="TEN-like_YD-shell"/>
</dbReference>
<evidence type="ECO:0000313" key="4">
    <source>
        <dbReference type="Proteomes" id="UP000248168"/>
    </source>
</evidence>
<dbReference type="InParanoid" id="A0A330L0L6"/>
<dbReference type="EMBL" id="OUNR01000001">
    <property type="protein sequence ID" value="SPP63194.1"/>
    <property type="molecule type" value="Genomic_DNA"/>
</dbReference>
<feature type="domain" description="Teneurin-like YD-shell" evidence="2">
    <location>
        <begin position="89"/>
        <end position="211"/>
    </location>
</feature>
<dbReference type="AlphaFoldDB" id="A0A330L0L6"/>
<proteinExistence type="predicted"/>
<dbReference type="NCBIfam" id="TIGR03696">
    <property type="entry name" value="Rhs_assc_core"/>
    <property type="match status" value="1"/>
</dbReference>
<dbReference type="PANTHER" id="PTHR32305">
    <property type="match status" value="1"/>
</dbReference>
<name>A0A330L0L6_9BACT</name>
<dbReference type="PANTHER" id="PTHR32305:SF15">
    <property type="entry name" value="PROTEIN RHSA-RELATED"/>
    <property type="match status" value="1"/>
</dbReference>
<dbReference type="Proteomes" id="UP000248168">
    <property type="component" value="Unassembled WGS sequence"/>
</dbReference>
<dbReference type="InterPro" id="IPR031325">
    <property type="entry name" value="RHS_repeat"/>
</dbReference>
<dbReference type="Gene3D" id="2.180.10.10">
    <property type="entry name" value="RHS repeat-associated core"/>
    <property type="match status" value="1"/>
</dbReference>
<organism evidence="3 4">
    <name type="scientific">Nitrospira lenta</name>
    <dbReference type="NCBI Taxonomy" id="1436998"/>
    <lineage>
        <taxon>Bacteria</taxon>
        <taxon>Pseudomonadati</taxon>
        <taxon>Nitrospirota</taxon>
        <taxon>Nitrospiria</taxon>
        <taxon>Nitrospirales</taxon>
        <taxon>Nitrospiraceae</taxon>
        <taxon>Nitrospira</taxon>
    </lineage>
</organism>
<dbReference type="InterPro" id="IPR022385">
    <property type="entry name" value="Rhs_assc_core"/>
</dbReference>
<sequence>MLTTTDPLNHTTTIAYNAFGQTASVTDPLGNRSQRLYDAASRLTALIDPRGKTTQFTYDPVNQVTQIADAINGLTGFIYDPNGNLLTVAEAKSQTTTYVYDNMDRLQTRTDALNRSERYQYDLVGNLTRFTDRKNQQTNFVYDPLNRRTSSSYADGTGTNFTYDTVGRLVKASDSASGAGTIEFGYDILNRLIQETTEQGTVTYQYDILGRRTQMAANGQQPTSYQYDAASRLTRVAQGSLFAALGYDNANRRASLSYSNGTTTSYAYDLATRLTNITHNGSSGVIDALTYTYDAAGNRFSADRTNGTASLLPSAVASATYDAANEQTAFAGATLTYDANGNLMNDGVNTYQWDARNRLISMSGGATANFVYDPLGRRASKTINGASTQFAYDGNDIAAEIGGGTVGANYLRSLNIDEPFIRQTGTGNEHYHTDALGSLLALSDATGGSVATYGYEPFGKTTVTGSSSNVLQYTGRENDGTGLYYYRNRYAMPKTHRFMNEDPLRYAGGDLNVFAYVWNSPIQLRDPLGLLGIGGTAGISGGSGNGLVGIAGTASVGAGLFGGGDQGLNVGSFSSVGAFAGGPLGSIGYPSPDPNVPNWVVGGFGGIGIGPYITNATSAADLKYTAGTASYDIGVPGINFSLQYGDGYDPKGNYIWQLSITAGPGAGIGRSSMSTETQVLSHIPLPLGKRK</sequence>
<protein>
    <submittedName>
        <fullName evidence="3">Rhs family protein</fullName>
    </submittedName>
</protein>
<feature type="domain" description="Teneurin-like YD-shell" evidence="2">
    <location>
        <begin position="262"/>
        <end position="463"/>
    </location>
</feature>
<dbReference type="InterPro" id="IPR050708">
    <property type="entry name" value="T6SS_VgrG/RHS"/>
</dbReference>
<gene>
    <name evidence="3" type="ORF">NITLEN_10280</name>
</gene>
<evidence type="ECO:0000256" key="1">
    <source>
        <dbReference type="ARBA" id="ARBA00022737"/>
    </source>
</evidence>
<dbReference type="Pfam" id="PF25023">
    <property type="entry name" value="TEN_YD-shell"/>
    <property type="match status" value="2"/>
</dbReference>
<keyword evidence="1" id="KW-0677">Repeat</keyword>
<reference evidence="4" key="1">
    <citation type="submission" date="2018-04" db="EMBL/GenBank/DDBJ databases">
        <authorList>
            <person name="Lucker S."/>
            <person name="Sakoula D."/>
        </authorList>
    </citation>
    <scope>NUCLEOTIDE SEQUENCE [LARGE SCALE GENOMIC DNA]</scope>
</reference>
<evidence type="ECO:0000313" key="3">
    <source>
        <dbReference type="EMBL" id="SPP63194.1"/>
    </source>
</evidence>
<keyword evidence="4" id="KW-1185">Reference proteome</keyword>
<evidence type="ECO:0000259" key="2">
    <source>
        <dbReference type="Pfam" id="PF25023"/>
    </source>
</evidence>
<dbReference type="InterPro" id="IPR006530">
    <property type="entry name" value="YD"/>
</dbReference>
<accession>A0A330L0L6</accession>
<dbReference type="NCBIfam" id="TIGR01643">
    <property type="entry name" value="YD_repeat_2x"/>
    <property type="match status" value="5"/>
</dbReference>
<dbReference type="Pfam" id="PF05593">
    <property type="entry name" value="RHS_repeat"/>
    <property type="match status" value="1"/>
</dbReference>